<accession>A0A1S0U7J6</accession>
<gene>
    <name evidence="1" type="ORF">LOAG_02049</name>
</gene>
<protein>
    <submittedName>
        <fullName evidence="1">Uncharacterized protein</fullName>
    </submittedName>
</protein>
<dbReference type="AlphaFoldDB" id="A0A1S0U7J6"/>
<dbReference type="EMBL" id="JH712214">
    <property type="protein sequence ID" value="EFO26432.1"/>
    <property type="molecule type" value="Genomic_DNA"/>
</dbReference>
<dbReference type="CTD" id="9939435"/>
<proteinExistence type="predicted"/>
<evidence type="ECO:0000313" key="1">
    <source>
        <dbReference type="EMBL" id="EFO26432.1"/>
    </source>
</evidence>
<name>A0A1S0U7J6_LOALO</name>
<dbReference type="InParanoid" id="A0A1S0U7J6"/>
<dbReference type="RefSeq" id="XP_003137635.1">
    <property type="nucleotide sequence ID" value="XM_003137587.1"/>
</dbReference>
<dbReference type="KEGG" id="loa:LOAG_02049"/>
<sequence>MKLPTGGPRTTGSPQGRGEIILIKSVIKEDTEGNLSCKVNSFLNVNENCPYKNDSSIEFRRKETMEMRCRISCRKSVPFGCLSIIAPYSNCRRHCTNVGVCVWMYVWVDTGVHMDDIALIDGFHIVAVSVATHPRAQSVKFFFPLSPPPLPSI</sequence>
<dbReference type="GeneID" id="9939435"/>
<organism evidence="1">
    <name type="scientific">Loa loa</name>
    <name type="common">Eye worm</name>
    <name type="synonym">Filaria loa</name>
    <dbReference type="NCBI Taxonomy" id="7209"/>
    <lineage>
        <taxon>Eukaryota</taxon>
        <taxon>Metazoa</taxon>
        <taxon>Ecdysozoa</taxon>
        <taxon>Nematoda</taxon>
        <taxon>Chromadorea</taxon>
        <taxon>Rhabditida</taxon>
        <taxon>Spirurina</taxon>
        <taxon>Spiruromorpha</taxon>
        <taxon>Filarioidea</taxon>
        <taxon>Onchocercidae</taxon>
        <taxon>Loa</taxon>
    </lineage>
</organism>
<reference evidence="1" key="1">
    <citation type="submission" date="2012-04" db="EMBL/GenBank/DDBJ databases">
        <title>The Genome Sequence of Loa loa.</title>
        <authorList>
            <consortium name="The Broad Institute Genome Sequencing Platform"/>
            <consortium name="Broad Institute Genome Sequencing Center for Infectious Disease"/>
            <person name="Nutman T.B."/>
            <person name="Fink D.L."/>
            <person name="Russ C."/>
            <person name="Young S."/>
            <person name="Zeng Q."/>
            <person name="Gargeya S."/>
            <person name="Alvarado L."/>
            <person name="Berlin A."/>
            <person name="Chapman S.B."/>
            <person name="Chen Z."/>
            <person name="Freedman E."/>
            <person name="Gellesch M."/>
            <person name="Goldberg J."/>
            <person name="Griggs A."/>
            <person name="Gujja S."/>
            <person name="Heilman E.R."/>
            <person name="Heiman D."/>
            <person name="Howarth C."/>
            <person name="Mehta T."/>
            <person name="Neiman D."/>
            <person name="Pearson M."/>
            <person name="Roberts A."/>
            <person name="Saif S."/>
            <person name="Shea T."/>
            <person name="Shenoy N."/>
            <person name="Sisk P."/>
            <person name="Stolte C."/>
            <person name="Sykes S."/>
            <person name="White J."/>
            <person name="Yandava C."/>
            <person name="Haas B."/>
            <person name="Henn M.R."/>
            <person name="Nusbaum C."/>
            <person name="Birren B."/>
        </authorList>
    </citation>
    <scope>NUCLEOTIDE SEQUENCE [LARGE SCALE GENOMIC DNA]</scope>
</reference>